<feature type="compositionally biased region" description="Basic and acidic residues" evidence="1">
    <location>
        <begin position="7"/>
        <end position="21"/>
    </location>
</feature>
<sequence length="71" mass="7929">MTGSFDTIDKLAEPKPRATDGRSLELSSVVVEYNGEPDRCTIYPTEATRLQRMANWMTADADAFVPLDEMC</sequence>
<evidence type="ECO:0000256" key="1">
    <source>
        <dbReference type="SAM" id="MobiDB-lite"/>
    </source>
</evidence>
<dbReference type="Pfam" id="PF24351">
    <property type="entry name" value="DUF7511"/>
    <property type="match status" value="1"/>
</dbReference>
<dbReference type="InterPro" id="IPR055933">
    <property type="entry name" value="DUF7511"/>
</dbReference>
<evidence type="ECO:0000313" key="3">
    <source>
        <dbReference type="EMBL" id="GAA5047538.1"/>
    </source>
</evidence>
<accession>A0AAV3UF63</accession>
<name>A0AAV3UF63_9EURY</name>
<organism evidence="3 4">
    <name type="scientific">Haladaptatus pallidirubidus</name>
    <dbReference type="NCBI Taxonomy" id="1008152"/>
    <lineage>
        <taxon>Archaea</taxon>
        <taxon>Methanobacteriati</taxon>
        <taxon>Methanobacteriota</taxon>
        <taxon>Stenosarchaea group</taxon>
        <taxon>Halobacteria</taxon>
        <taxon>Halobacteriales</taxon>
        <taxon>Haladaptataceae</taxon>
        <taxon>Haladaptatus</taxon>
    </lineage>
</organism>
<reference evidence="3 4" key="1">
    <citation type="journal article" date="2019" name="Int. J. Syst. Evol. Microbiol.">
        <title>The Global Catalogue of Microorganisms (GCM) 10K type strain sequencing project: providing services to taxonomists for standard genome sequencing and annotation.</title>
        <authorList>
            <consortium name="The Broad Institute Genomics Platform"/>
            <consortium name="The Broad Institute Genome Sequencing Center for Infectious Disease"/>
            <person name="Wu L."/>
            <person name="Ma J."/>
        </authorList>
    </citation>
    <scope>NUCLEOTIDE SEQUENCE [LARGE SCALE GENOMIC DNA]</scope>
    <source>
        <strain evidence="3 4">JCM 17504</strain>
    </source>
</reference>
<evidence type="ECO:0000313" key="4">
    <source>
        <dbReference type="Proteomes" id="UP001501729"/>
    </source>
</evidence>
<dbReference type="EMBL" id="BAABKX010000001">
    <property type="protein sequence ID" value="GAA5047538.1"/>
    <property type="molecule type" value="Genomic_DNA"/>
</dbReference>
<feature type="domain" description="DUF7511" evidence="2">
    <location>
        <begin position="25"/>
        <end position="71"/>
    </location>
</feature>
<dbReference type="Proteomes" id="UP001501729">
    <property type="component" value="Unassembled WGS sequence"/>
</dbReference>
<dbReference type="AlphaFoldDB" id="A0AAV3UF63"/>
<comment type="caution">
    <text evidence="3">The sequence shown here is derived from an EMBL/GenBank/DDBJ whole genome shotgun (WGS) entry which is preliminary data.</text>
</comment>
<keyword evidence="4" id="KW-1185">Reference proteome</keyword>
<dbReference type="GeneID" id="68612419"/>
<protein>
    <recommendedName>
        <fullName evidence="2">DUF7511 domain-containing protein</fullName>
    </recommendedName>
</protein>
<proteinExistence type="predicted"/>
<gene>
    <name evidence="3" type="ORF">GCM10025751_18250</name>
</gene>
<evidence type="ECO:0000259" key="2">
    <source>
        <dbReference type="Pfam" id="PF24351"/>
    </source>
</evidence>
<feature type="region of interest" description="Disordered" evidence="1">
    <location>
        <begin position="1"/>
        <end position="21"/>
    </location>
</feature>
<dbReference type="RefSeq" id="WP_227776585.1">
    <property type="nucleotide sequence ID" value="NZ_BAABKX010000001.1"/>
</dbReference>